<evidence type="ECO:0000313" key="3">
    <source>
        <dbReference type="Proteomes" id="UP000186817"/>
    </source>
</evidence>
<evidence type="ECO:0000313" key="2">
    <source>
        <dbReference type="EMBL" id="OLP77074.1"/>
    </source>
</evidence>
<organism evidence="2 3">
    <name type="scientific">Symbiodinium microadriaticum</name>
    <name type="common">Dinoflagellate</name>
    <name type="synonym">Zooxanthella microadriatica</name>
    <dbReference type="NCBI Taxonomy" id="2951"/>
    <lineage>
        <taxon>Eukaryota</taxon>
        <taxon>Sar</taxon>
        <taxon>Alveolata</taxon>
        <taxon>Dinophyceae</taxon>
        <taxon>Suessiales</taxon>
        <taxon>Symbiodiniaceae</taxon>
        <taxon>Symbiodinium</taxon>
    </lineage>
</organism>
<evidence type="ECO:0008006" key="4">
    <source>
        <dbReference type="Google" id="ProtNLM"/>
    </source>
</evidence>
<dbReference type="EMBL" id="LSRX01001852">
    <property type="protein sequence ID" value="OLP77074.1"/>
    <property type="molecule type" value="Genomic_DNA"/>
</dbReference>
<feature type="region of interest" description="Disordered" evidence="1">
    <location>
        <begin position="148"/>
        <end position="208"/>
    </location>
</feature>
<feature type="compositionally biased region" description="Gly residues" evidence="1">
    <location>
        <begin position="196"/>
        <end position="208"/>
    </location>
</feature>
<dbReference type="AlphaFoldDB" id="A0A1Q9C2C0"/>
<proteinExistence type="predicted"/>
<sequence>MAQRAIATMPTQRKPSIIELFVAEEEEAPETAVDRPVVAPGAVVDGPGPGAVVDGPRSSVGPVFLLECLLSAGMEQPKKEKPVKFVYYIDGHQVFIDELWWRRLSPERRAIFIEGVKAGLRATPCPPNDEEAWVELVLPALRLPASCPGMDSGKTKRSDPSVCRPLKETSSSEVDSDEFFDDQTPRPPKPMKKPGGEGQAGGEGEGSEGLGLEAVAAATWAADHVVPVHQAFYGQRQALQALCLECHRSKTFLESSHATSLESRFCRFVHETYACSPRLPPLVCGLAKCDPEASLARTCL</sequence>
<accession>A0A1Q9C2C0</accession>
<reference evidence="2 3" key="1">
    <citation type="submission" date="2016-02" db="EMBL/GenBank/DDBJ databases">
        <title>Genome analysis of coral dinoflagellate symbionts highlights evolutionary adaptations to a symbiotic lifestyle.</title>
        <authorList>
            <person name="Aranda M."/>
            <person name="Li Y."/>
            <person name="Liew Y.J."/>
            <person name="Baumgarten S."/>
            <person name="Simakov O."/>
            <person name="Wilson M."/>
            <person name="Piel J."/>
            <person name="Ashoor H."/>
            <person name="Bougouffa S."/>
            <person name="Bajic V.B."/>
            <person name="Ryu T."/>
            <person name="Ravasi T."/>
            <person name="Bayer T."/>
            <person name="Micklem G."/>
            <person name="Kim H."/>
            <person name="Bhak J."/>
            <person name="Lajeunesse T.C."/>
            <person name="Voolstra C.R."/>
        </authorList>
    </citation>
    <scope>NUCLEOTIDE SEQUENCE [LARGE SCALE GENOMIC DNA]</scope>
    <source>
        <strain evidence="2 3">CCMP2467</strain>
    </source>
</reference>
<name>A0A1Q9C2C0_SYMMI</name>
<comment type="caution">
    <text evidence="2">The sequence shown here is derived from an EMBL/GenBank/DDBJ whole genome shotgun (WGS) entry which is preliminary data.</text>
</comment>
<keyword evidence="3" id="KW-1185">Reference proteome</keyword>
<protein>
    <recommendedName>
        <fullName evidence="4">HNH domain-containing protein</fullName>
    </recommendedName>
</protein>
<evidence type="ECO:0000256" key="1">
    <source>
        <dbReference type="SAM" id="MobiDB-lite"/>
    </source>
</evidence>
<dbReference type="OrthoDB" id="10435194at2759"/>
<gene>
    <name evidence="2" type="ORF">AK812_SmicGene42908</name>
</gene>
<dbReference type="Proteomes" id="UP000186817">
    <property type="component" value="Unassembled WGS sequence"/>
</dbReference>